<dbReference type="VEuPathDB" id="VectorBase:AAEL023632"/>
<dbReference type="GO" id="GO:0005794">
    <property type="term" value="C:Golgi apparatus"/>
    <property type="evidence" value="ECO:0007669"/>
    <property type="project" value="TreeGrafter"/>
</dbReference>
<dbReference type="InterPro" id="IPR039988">
    <property type="entry name" value="MTTP"/>
</dbReference>
<reference evidence="6" key="3">
    <citation type="submission" date="2012-09" db="EMBL/GenBank/DDBJ databases">
        <authorList>
            <consortium name="VectorBase"/>
        </authorList>
    </citation>
    <scope>NUCLEOTIDE SEQUENCE</scope>
    <source>
        <strain evidence="6">Liverpool</strain>
    </source>
</reference>
<reference evidence="6" key="2">
    <citation type="journal article" date="2007" name="Science">
        <title>Genome sequence of Aedes aegypti, a major arbovirus vector.</title>
        <authorList>
            <person name="Nene V."/>
            <person name="Wortman J.R."/>
            <person name="Lawson D."/>
            <person name="Haas B."/>
            <person name="Kodira C."/>
            <person name="Tu Z.J."/>
            <person name="Loftus B."/>
            <person name="Xi Z."/>
            <person name="Megy K."/>
            <person name="Grabherr M."/>
            <person name="Ren Q."/>
            <person name="Zdobnov E.M."/>
            <person name="Lobo N.F."/>
            <person name="Campbell K.S."/>
            <person name="Brown S.E."/>
            <person name="Bonaldo M.F."/>
            <person name="Zhu J."/>
            <person name="Sinkins S.P."/>
            <person name="Hogenkamp D.G."/>
            <person name="Amedeo P."/>
            <person name="Arensburger P."/>
            <person name="Atkinson P.W."/>
            <person name="Bidwell S."/>
            <person name="Biedler J."/>
            <person name="Birney E."/>
            <person name="Bruggner R.V."/>
            <person name="Costas J."/>
            <person name="Coy M.R."/>
            <person name="Crabtree J."/>
            <person name="Crawford M."/>
            <person name="Debruyn B."/>
            <person name="Decaprio D."/>
            <person name="Eiglmeier K."/>
            <person name="Eisenstadt E."/>
            <person name="El-Dorry H."/>
            <person name="Gelbart W.M."/>
            <person name="Gomes S.L."/>
            <person name="Hammond M."/>
            <person name="Hannick L.I."/>
            <person name="Hogan J.R."/>
            <person name="Holmes M.H."/>
            <person name="Jaffe D."/>
            <person name="Johnston J.S."/>
            <person name="Kennedy R.C."/>
            <person name="Koo H."/>
            <person name="Kravitz S."/>
            <person name="Kriventseva E.V."/>
            <person name="Kulp D."/>
            <person name="Labutti K."/>
            <person name="Lee E."/>
            <person name="Li S."/>
            <person name="Lovin D.D."/>
            <person name="Mao C."/>
            <person name="Mauceli E."/>
            <person name="Menck C.F."/>
            <person name="Miller J.R."/>
            <person name="Montgomery P."/>
            <person name="Mori A."/>
            <person name="Nascimento A.L."/>
            <person name="Naveira H.F."/>
            <person name="Nusbaum C."/>
            <person name="O'leary S."/>
            <person name="Orvis J."/>
            <person name="Pertea M."/>
            <person name="Quesneville H."/>
            <person name="Reidenbach K.R."/>
            <person name="Rogers Y.H."/>
            <person name="Roth C.W."/>
            <person name="Schneider J.R."/>
            <person name="Schatz M."/>
            <person name="Shumway M."/>
            <person name="Stanke M."/>
            <person name="Stinson E.O."/>
            <person name="Tubio J.M."/>
            <person name="Vanzee J.P."/>
            <person name="Verjovski-Almeida S."/>
            <person name="Werner D."/>
            <person name="White O."/>
            <person name="Wyder S."/>
            <person name="Zeng Q."/>
            <person name="Zhao Q."/>
            <person name="Zhao Y."/>
            <person name="Hill C.A."/>
            <person name="Raikhel A.S."/>
            <person name="Soares M.B."/>
            <person name="Knudson D.L."/>
            <person name="Lee N.H."/>
            <person name="Galagan J."/>
            <person name="Salzberg S.L."/>
            <person name="Paulsen I.T."/>
            <person name="Dimopoulos G."/>
            <person name="Collins F.H."/>
            <person name="Birren B."/>
            <person name="Fraser-Liggett C.M."/>
            <person name="Severson D.W."/>
        </authorList>
    </citation>
    <scope>NUCLEOTIDE SEQUENCE [LARGE SCALE GENOMIC DNA]</scope>
    <source>
        <strain evidence="6">Liverpool</strain>
    </source>
</reference>
<evidence type="ECO:0000313" key="7">
    <source>
        <dbReference type="Proteomes" id="UP000682892"/>
    </source>
</evidence>
<reference evidence="6" key="1">
    <citation type="submission" date="2005-10" db="EMBL/GenBank/DDBJ databases">
        <authorList>
            <person name="Loftus B.J."/>
            <person name="Nene V.M."/>
            <person name="Hannick L.I."/>
            <person name="Bidwell S."/>
            <person name="Haas B."/>
            <person name="Amedeo P."/>
            <person name="Orvis J."/>
            <person name="Wortman J.R."/>
            <person name="White O.R."/>
            <person name="Salzberg S."/>
            <person name="Shumway M."/>
            <person name="Koo H."/>
            <person name="Zhao Y."/>
            <person name="Holmes M."/>
            <person name="Miller J."/>
            <person name="Schatz M."/>
            <person name="Pop M."/>
            <person name="Pai G."/>
            <person name="Utterback T."/>
            <person name="Rogers Y.-H."/>
            <person name="Kravitz S."/>
            <person name="Fraser C.M."/>
        </authorList>
    </citation>
    <scope>NUCLEOTIDE SEQUENCE</scope>
    <source>
        <strain evidence="6">Liverpool</strain>
    </source>
</reference>
<evidence type="ECO:0000256" key="3">
    <source>
        <dbReference type="ARBA" id="ARBA00022729"/>
    </source>
</evidence>
<dbReference type="AlphaFoldDB" id="Q17K66"/>
<protein>
    <submittedName>
        <fullName evidence="6">AAEL001806-PA</fullName>
    </submittedName>
</protein>
<evidence type="ECO:0000256" key="1">
    <source>
        <dbReference type="ARBA" id="ARBA00004240"/>
    </source>
</evidence>
<proteinExistence type="predicted"/>
<feature type="domain" description="MTP large subunit lipid-binding" evidence="5">
    <location>
        <begin position="2"/>
        <end position="292"/>
    </location>
</feature>
<dbReference type="STRING" id="7159.Q17K66"/>
<evidence type="ECO:0000256" key="4">
    <source>
        <dbReference type="ARBA" id="ARBA00022824"/>
    </source>
</evidence>
<dbReference type="OMA" id="VETTIHF"/>
<gene>
    <name evidence="6" type="ORF">AaeL_AAEL001806</name>
</gene>
<dbReference type="GO" id="GO:0005548">
    <property type="term" value="F:phospholipid transporter activity"/>
    <property type="evidence" value="ECO:0007669"/>
    <property type="project" value="InterPro"/>
</dbReference>
<dbReference type="EMBL" id="CH477228">
    <property type="protein sequence ID" value="EAT47026.1"/>
    <property type="molecule type" value="Genomic_DNA"/>
</dbReference>
<dbReference type="eggNOG" id="KOG4337">
    <property type="taxonomic scope" value="Eukaryota"/>
</dbReference>
<comment type="subcellular location">
    <subcellularLocation>
        <location evidence="1">Endoplasmic reticulum</location>
    </subcellularLocation>
</comment>
<keyword evidence="3" id="KW-0732">Signal</keyword>
<keyword evidence="4" id="KW-0256">Endoplasmic reticulum</keyword>
<accession>Q17K66</accession>
<keyword evidence="2" id="KW-0813">Transport</keyword>
<sequence length="294" mass="31834">MLKKVIRQIISDNYHILGVKGVSTALSRTYSTVPSFNASLVSLQEMSGGVLKRGIVDLTLDVDEEKFSLFTLGLFAGGLSSFVSSGDGEEAEEETDTVAGMELSVQGSVLRPLVFFDGKGELMGHVWSGTASEPTPAYQATTLLQDNEERFPLQNGGIVRLNTLGALSIDLNGQVTMSLWGRNAHSKVEQNTGIAVTGSISLDTSFISLTVNFNIGQEPQLHLTSDLDFSSDNRLCMQLKQTDSALSRSVLKSVSVPGSKYRKTQSHKMTYKIPGHTHALNQKNNDMCNLIAKS</sequence>
<dbReference type="GO" id="GO:0042157">
    <property type="term" value="P:lipoprotein metabolic process"/>
    <property type="evidence" value="ECO:0007669"/>
    <property type="project" value="TreeGrafter"/>
</dbReference>
<evidence type="ECO:0000259" key="5">
    <source>
        <dbReference type="Pfam" id="PF19444"/>
    </source>
</evidence>
<dbReference type="GO" id="GO:0008289">
    <property type="term" value="F:lipid binding"/>
    <property type="evidence" value="ECO:0007669"/>
    <property type="project" value="InterPro"/>
</dbReference>
<dbReference type="Pfam" id="PF19444">
    <property type="entry name" value="MTP_lip_bd"/>
    <property type="match status" value="1"/>
</dbReference>
<evidence type="ECO:0000256" key="2">
    <source>
        <dbReference type="ARBA" id="ARBA00022448"/>
    </source>
</evidence>
<dbReference type="Proteomes" id="UP000682892">
    <property type="component" value="Unassembled WGS sequence"/>
</dbReference>
<evidence type="ECO:0000313" key="6">
    <source>
        <dbReference type="EMBL" id="EAT47026.1"/>
    </source>
</evidence>
<dbReference type="GO" id="GO:0005783">
    <property type="term" value="C:endoplasmic reticulum"/>
    <property type="evidence" value="ECO:0007669"/>
    <property type="project" value="UniProtKB-SubCell"/>
</dbReference>
<dbReference type="PhylomeDB" id="Q17K66"/>
<name>Q17K66_AEDAE</name>
<dbReference type="GO" id="GO:0016323">
    <property type="term" value="C:basolateral plasma membrane"/>
    <property type="evidence" value="ECO:0007669"/>
    <property type="project" value="TreeGrafter"/>
</dbReference>
<dbReference type="HOGENOM" id="CLU_095202_0_0_1"/>
<organism evidence="6 7">
    <name type="scientific">Aedes aegypti</name>
    <name type="common">Yellowfever mosquito</name>
    <name type="synonym">Culex aegypti</name>
    <dbReference type="NCBI Taxonomy" id="7159"/>
    <lineage>
        <taxon>Eukaryota</taxon>
        <taxon>Metazoa</taxon>
        <taxon>Ecdysozoa</taxon>
        <taxon>Arthropoda</taxon>
        <taxon>Hexapoda</taxon>
        <taxon>Insecta</taxon>
        <taxon>Pterygota</taxon>
        <taxon>Neoptera</taxon>
        <taxon>Endopterygota</taxon>
        <taxon>Diptera</taxon>
        <taxon>Nematocera</taxon>
        <taxon>Culicoidea</taxon>
        <taxon>Culicidae</taxon>
        <taxon>Culicinae</taxon>
        <taxon>Aedini</taxon>
        <taxon>Aedes</taxon>
        <taxon>Stegomyia</taxon>
    </lineage>
</organism>
<dbReference type="PANTHER" id="PTHR13024">
    <property type="entry name" value="MICROSOMAL TRIGLYCERIDE TRANSFER PROTEIN, LARGE SUBUNIT"/>
    <property type="match status" value="1"/>
</dbReference>
<dbReference type="PaxDb" id="7159-AAEL001806-PA"/>
<dbReference type="PANTHER" id="PTHR13024:SF0">
    <property type="entry name" value="MICROSOMAL TRIACYLGLYCEROL TRANSFER PROTEIN"/>
    <property type="match status" value="1"/>
</dbReference>
<dbReference type="InterPro" id="IPR045811">
    <property type="entry name" value="MTP_lip-bd"/>
</dbReference>